<organism evidence="1 2">
    <name type="scientific">Pseudomonas fluorescens</name>
    <dbReference type="NCBI Taxonomy" id="294"/>
    <lineage>
        <taxon>Bacteria</taxon>
        <taxon>Pseudomonadati</taxon>
        <taxon>Pseudomonadota</taxon>
        <taxon>Gammaproteobacteria</taxon>
        <taxon>Pseudomonadales</taxon>
        <taxon>Pseudomonadaceae</taxon>
        <taxon>Pseudomonas</taxon>
    </lineage>
</organism>
<accession>A0A0N9X8S5</accession>
<dbReference type="Proteomes" id="UP000059425">
    <property type="component" value="Chromosome"/>
</dbReference>
<dbReference type="RefSeq" id="WP_060739985.1">
    <property type="nucleotide sequence ID" value="NZ_CP012831.1"/>
</dbReference>
<protein>
    <submittedName>
        <fullName evidence="1">Uncharacterized protein</fullName>
    </submittedName>
</protein>
<sequence>MLLDHLSEITDNQHYLVKTSIHYDEYLHALNKILNSLQAKIGEKQVKRLIRDKLQVRAGAFNKSQYIQAACELTAMNEFIDYPNAAFVYEDKVTSPKDVDFSVTVKGEKYNLEVKCASYKDEVRSPDEVTLTFSNRMPHNALREQALKDARERLTPQGKTVKEGKNLDNVMKDFLESTQAKVKQCRVEDTNILIVCCHEEIDMQLWRGYLFGEGGFFTEDSPIGHERFDLVDFVLLTNIYNRHFNYFNDLRVSNHWRLSSSFNLLYPNRFSKKSKSITKENGRKKLNELNEIFPNHNVKFEDFLKNRDDVPSGENEAMKHVLGVAWYADKFKTNGVFYFQQS</sequence>
<name>A0A0N9X8S5_PSEFL</name>
<proteinExistence type="predicted"/>
<reference evidence="1 2" key="2">
    <citation type="journal article" date="2018" name="Nature">
        <title>Mutant phenotypes for thousands of bacterial genes of unknown function.</title>
        <authorList>
            <person name="Price M.N."/>
            <person name="Wetmore K.M."/>
            <person name="Waters R.J."/>
            <person name="Callaghan M."/>
            <person name="Ray J."/>
            <person name="Liu H."/>
            <person name="Kuehl J.V."/>
            <person name="Melnyk R.A."/>
            <person name="Lamson J.S."/>
            <person name="Suh Y."/>
            <person name="Carlson H.K."/>
            <person name="Esquivel Z."/>
            <person name="Sadeeshkumar H."/>
            <person name="Chakraborty R."/>
            <person name="Zane G.M."/>
            <person name="Rubin B.E."/>
            <person name="Wall J.D."/>
            <person name="Visel A."/>
            <person name="Bristow J."/>
            <person name="Blow M.J."/>
            <person name="Arkin A.P."/>
            <person name="Deutschbauer A.M."/>
        </authorList>
    </citation>
    <scope>NUCLEOTIDE SEQUENCE [LARGE SCALE GENOMIC DNA]</scope>
    <source>
        <strain evidence="1 2">FW300-N2C3</strain>
    </source>
</reference>
<evidence type="ECO:0000313" key="1">
    <source>
        <dbReference type="EMBL" id="ALI07523.1"/>
    </source>
</evidence>
<evidence type="ECO:0000313" key="2">
    <source>
        <dbReference type="Proteomes" id="UP000059425"/>
    </source>
</evidence>
<dbReference type="EMBL" id="CP012831">
    <property type="protein sequence ID" value="ALI07523.1"/>
    <property type="molecule type" value="Genomic_DNA"/>
</dbReference>
<dbReference type="OrthoDB" id="1227232at2"/>
<gene>
    <name evidence="1" type="ORF">AO356_12095</name>
</gene>
<dbReference type="AlphaFoldDB" id="A0A0N9X8S5"/>
<reference evidence="2" key="1">
    <citation type="submission" date="2015-09" db="EMBL/GenBank/DDBJ databases">
        <title>Whole genome sequence of Pseudomonas fluorescens FW300-N2C3.</title>
        <authorList>
            <person name="Ray J."/>
            <person name="Melnyk R."/>
            <person name="Deutschbauer A."/>
        </authorList>
    </citation>
    <scope>NUCLEOTIDE SEQUENCE [LARGE SCALE GENOMIC DNA]</scope>
    <source>
        <strain evidence="2">FW300-N2C3</strain>
    </source>
</reference>